<evidence type="ECO:0000313" key="2">
    <source>
        <dbReference type="Proteomes" id="UP000017938"/>
    </source>
</evidence>
<dbReference type="EMBL" id="CBFW010000312">
    <property type="protein sequence ID" value="CDC75659.1"/>
    <property type="molecule type" value="Genomic_DNA"/>
</dbReference>
<reference evidence="1" key="1">
    <citation type="submission" date="2012-11" db="EMBL/GenBank/DDBJ databases">
        <title>Dependencies among metagenomic species, viruses, plasmids and units of genetic variation.</title>
        <authorList>
            <person name="Nielsen H.B."/>
            <person name="Almeida M."/>
            <person name="Juncker A.S."/>
            <person name="Rasmussen S."/>
            <person name="Li J."/>
            <person name="Sunagawa S."/>
            <person name="Plichta D."/>
            <person name="Gautier L."/>
            <person name="Le Chatelier E."/>
            <person name="Peletier E."/>
            <person name="Bonde I."/>
            <person name="Nielsen T."/>
            <person name="Manichanh C."/>
            <person name="Arumugam M."/>
            <person name="Batto J."/>
            <person name="Santos M.B.Q.D."/>
            <person name="Blom N."/>
            <person name="Borruel N."/>
            <person name="Burgdorf K.S."/>
            <person name="Boumezbeur F."/>
            <person name="Casellas F."/>
            <person name="Dore J."/>
            <person name="Guarner F."/>
            <person name="Hansen T."/>
            <person name="Hildebrand F."/>
            <person name="Kaas R.S."/>
            <person name="Kennedy S."/>
            <person name="Kristiansen K."/>
            <person name="Kultima J.R."/>
            <person name="Leonard P."/>
            <person name="Levenez F."/>
            <person name="Lund O."/>
            <person name="Moumen B."/>
            <person name="Le Paslier D."/>
            <person name="Pons N."/>
            <person name="Pedersen O."/>
            <person name="Prifti E."/>
            <person name="Qin J."/>
            <person name="Raes J."/>
            <person name="Tap J."/>
            <person name="Tims S."/>
            <person name="Ussery D.W."/>
            <person name="Yamada T."/>
            <person name="MetaHit consortium"/>
            <person name="Renault P."/>
            <person name="Sicheritz-Ponten T."/>
            <person name="Bork P."/>
            <person name="Wang J."/>
            <person name="Brunak S."/>
            <person name="Ehrlich S.D."/>
        </authorList>
    </citation>
    <scope>NUCLEOTIDE SEQUENCE [LARGE SCALE GENOMIC DNA]</scope>
</reference>
<proteinExistence type="predicted"/>
<gene>
    <name evidence="1" type="ORF">BN580_00123</name>
</gene>
<name>R6U0N5_9BACT</name>
<evidence type="ECO:0000313" key="1">
    <source>
        <dbReference type="EMBL" id="CDC75659.1"/>
    </source>
</evidence>
<comment type="caution">
    <text evidence="1">The sequence shown here is derived from an EMBL/GenBank/DDBJ whole genome shotgun (WGS) entry which is preliminary data.</text>
</comment>
<sequence>MPYGYSLMGQLGKRRDALFKDLHRAVVRGQLSVVDKHSYRRCRHRFTERMLRLPEAGLICAEFRVADDSAVFHDENAVHIKALFGFQLGNEVGDVSRIDALVLRPDAGKGLKLLPVLRAERLVCQQLQRRDHGCRTINQARGEFQRICLGYDIHSFSSPV</sequence>
<protein>
    <submittedName>
        <fullName evidence="1">Uncharacterized protein</fullName>
    </submittedName>
</protein>
<organism evidence="1 2">
    <name type="scientific">Candidatus Colimorpha enterica</name>
    <dbReference type="NCBI Taxonomy" id="3083063"/>
    <lineage>
        <taxon>Bacteria</taxon>
        <taxon>Pseudomonadati</taxon>
        <taxon>Bacteroidota</taxon>
        <taxon>Bacteroidia</taxon>
        <taxon>Bacteroidales</taxon>
        <taxon>Candidatus Colimorpha</taxon>
    </lineage>
</organism>
<accession>R6U0N5</accession>
<dbReference type="Proteomes" id="UP000017938">
    <property type="component" value="Unassembled WGS sequence"/>
</dbReference>
<dbReference type="AlphaFoldDB" id="R6U0N5"/>